<dbReference type="SUPFAM" id="SSF103473">
    <property type="entry name" value="MFS general substrate transporter"/>
    <property type="match status" value="1"/>
</dbReference>
<dbReference type="InterPro" id="IPR036259">
    <property type="entry name" value="MFS_trans_sf"/>
</dbReference>
<feature type="transmembrane region" description="Helical" evidence="2">
    <location>
        <begin position="374"/>
        <end position="392"/>
    </location>
</feature>
<dbReference type="STRING" id="208480.SAMN02910418_00890"/>
<feature type="transmembrane region" description="Helical" evidence="2">
    <location>
        <begin position="336"/>
        <end position="354"/>
    </location>
</feature>
<feature type="transmembrane region" description="Helical" evidence="2">
    <location>
        <begin position="162"/>
        <end position="181"/>
    </location>
</feature>
<evidence type="ECO:0000256" key="2">
    <source>
        <dbReference type="SAM" id="Phobius"/>
    </source>
</evidence>
<feature type="transmembrane region" description="Helical" evidence="2">
    <location>
        <begin position="249"/>
        <end position="270"/>
    </location>
</feature>
<feature type="transmembrane region" description="Helical" evidence="2">
    <location>
        <begin position="276"/>
        <end position="296"/>
    </location>
</feature>
<dbReference type="Proteomes" id="UP000185628">
    <property type="component" value="Unassembled WGS sequence"/>
</dbReference>
<evidence type="ECO:0000313" key="3">
    <source>
        <dbReference type="EMBL" id="OKL54164.1"/>
    </source>
</evidence>
<keyword evidence="2" id="KW-1133">Transmembrane helix</keyword>
<feature type="transmembrane region" description="Helical" evidence="2">
    <location>
        <begin position="193"/>
        <end position="212"/>
    </location>
</feature>
<name>A0A1Q5Q2U7_9ACTO</name>
<sequence length="430" mass="45076">MDKLLRRDAEHEDAHELREEARGNIRHNSMTFVLANGLQNIGDQAAKASTVLPWVISATGAPTWMTGLLVPIRESGSMLPQAALQPWVRFRKTRREIWIAGGIGQAFGLALVAFAAATLSGVLAGFAVLGGLALQAVSRSLNSIASKDIQGRTMPKGLRGRVSGLSTTISGLVAITVGLAVRVFGGEDLSRTVLALLVGGAALSFVIGAMVFRGLREGEAEAVPMTEANSWISDSWELFTHDAPFRRFVIVRSLLLVSALAPPFVVALSAERSGATMSSVATFIVASGLAALIGGRVSGVVSDRSSKLTMIVGAGIASAIIAVFIASTFIEPLISQWWWGPVIFFLLTVVHTGVRVARKTYVVDMAEGDQRTQYVAVSNTAMGVTLLIAGAISSGLTLLGPLAALIFLGALGIAGVLVGRTLEEVSVGYA</sequence>
<keyword evidence="2" id="KW-0472">Membrane</keyword>
<feature type="transmembrane region" description="Helical" evidence="2">
    <location>
        <begin position="122"/>
        <end position="141"/>
    </location>
</feature>
<feature type="transmembrane region" description="Helical" evidence="2">
    <location>
        <begin position="398"/>
        <end position="418"/>
    </location>
</feature>
<accession>A0A1Q5Q2U7</accession>
<feature type="transmembrane region" description="Helical" evidence="2">
    <location>
        <begin position="97"/>
        <end position="116"/>
    </location>
</feature>
<gene>
    <name evidence="3" type="ORF">BSZ39_05710</name>
</gene>
<dbReference type="AlphaFoldDB" id="A0A1Q5Q2U7"/>
<keyword evidence="4" id="KW-1185">Reference proteome</keyword>
<dbReference type="Gene3D" id="1.20.1250.20">
    <property type="entry name" value="MFS general substrate transporter like domains"/>
    <property type="match status" value="1"/>
</dbReference>
<dbReference type="PANTHER" id="PTHR23526:SF1">
    <property type="entry name" value="MAJOR FACILITATOR SUPERFAMILY MFS_1"/>
    <property type="match status" value="1"/>
</dbReference>
<protein>
    <recommendedName>
        <fullName evidence="5">MFS transporter</fullName>
    </recommendedName>
</protein>
<dbReference type="EMBL" id="MQVR01000025">
    <property type="protein sequence ID" value="OKL54164.1"/>
    <property type="molecule type" value="Genomic_DNA"/>
</dbReference>
<reference evidence="4" key="1">
    <citation type="submission" date="2016-12" db="EMBL/GenBank/DDBJ databases">
        <authorList>
            <person name="Meng X."/>
        </authorList>
    </citation>
    <scope>NUCLEOTIDE SEQUENCE [LARGE SCALE GENOMIC DNA]</scope>
    <source>
        <strain evidence="4">DSM 19116</strain>
    </source>
</reference>
<dbReference type="PANTHER" id="PTHR23526">
    <property type="entry name" value="INTEGRAL MEMBRANE TRANSPORT PROTEIN-RELATED"/>
    <property type="match status" value="1"/>
</dbReference>
<organism evidence="3 4">
    <name type="scientific">Bowdeniella nasicola</name>
    <dbReference type="NCBI Taxonomy" id="208480"/>
    <lineage>
        <taxon>Bacteria</taxon>
        <taxon>Bacillati</taxon>
        <taxon>Actinomycetota</taxon>
        <taxon>Actinomycetes</taxon>
        <taxon>Actinomycetales</taxon>
        <taxon>Actinomycetaceae</taxon>
        <taxon>Bowdeniella</taxon>
    </lineage>
</organism>
<proteinExistence type="predicted"/>
<keyword evidence="2" id="KW-0812">Transmembrane</keyword>
<comment type="caution">
    <text evidence="3">The sequence shown here is derived from an EMBL/GenBank/DDBJ whole genome shotgun (WGS) entry which is preliminary data.</text>
</comment>
<feature type="region of interest" description="Disordered" evidence="1">
    <location>
        <begin position="1"/>
        <end position="21"/>
    </location>
</feature>
<evidence type="ECO:0000313" key="4">
    <source>
        <dbReference type="Proteomes" id="UP000185628"/>
    </source>
</evidence>
<evidence type="ECO:0008006" key="5">
    <source>
        <dbReference type="Google" id="ProtNLM"/>
    </source>
</evidence>
<feature type="transmembrane region" description="Helical" evidence="2">
    <location>
        <begin position="308"/>
        <end position="330"/>
    </location>
</feature>
<evidence type="ECO:0000256" key="1">
    <source>
        <dbReference type="SAM" id="MobiDB-lite"/>
    </source>
</evidence>
<dbReference type="InterPro" id="IPR052528">
    <property type="entry name" value="Sugar_transport-like"/>
</dbReference>